<keyword evidence="2" id="KW-1185">Reference proteome</keyword>
<evidence type="ECO:0000313" key="1">
    <source>
        <dbReference type="EMBL" id="GAA1964582.1"/>
    </source>
</evidence>
<sequence>MIAGARTPYTWVRGHGRALLVYSKMPRRWWPSVDLGPFAVSLVDRDGSVLRRWTQPLDWGELDWAPVGRGFIGLEPYAARGDAVYVSARGITVLTRVRARRAYRVGDVAFGRGLLLDRTSRTVSTERLPKLCRGSATVDLRGRLWCLDGPRRVLSWTDDHVSWTRHRLSTGYRWECDGGSLGSEPAILADNVVIGLWRADFTTDGGRSWHDVALPFDMVGATDGIGTPYDANCTQVDVLRDGRLHLSYFTHAVATSVENTAFAPVTGPRGAADQIEWNAPEGILAAPLRHRYGHRVVSYDGGVHWRPLRVRRLVRAMFDR</sequence>
<dbReference type="EMBL" id="BAAAPB010000002">
    <property type="protein sequence ID" value="GAA1964582.1"/>
    <property type="molecule type" value="Genomic_DNA"/>
</dbReference>
<proteinExistence type="predicted"/>
<dbReference type="RefSeq" id="WP_344045292.1">
    <property type="nucleotide sequence ID" value="NZ_BAAAPB010000002.1"/>
</dbReference>
<gene>
    <name evidence="1" type="ORF">GCM10009798_25990</name>
</gene>
<dbReference type="Proteomes" id="UP001500571">
    <property type="component" value="Unassembled WGS sequence"/>
</dbReference>
<reference evidence="2" key="1">
    <citation type="journal article" date="2019" name="Int. J. Syst. Evol. Microbiol.">
        <title>The Global Catalogue of Microorganisms (GCM) 10K type strain sequencing project: providing services to taxonomists for standard genome sequencing and annotation.</title>
        <authorList>
            <consortium name="The Broad Institute Genomics Platform"/>
            <consortium name="The Broad Institute Genome Sequencing Center for Infectious Disease"/>
            <person name="Wu L."/>
            <person name="Ma J."/>
        </authorList>
    </citation>
    <scope>NUCLEOTIDE SEQUENCE [LARGE SCALE GENOMIC DNA]</scope>
    <source>
        <strain evidence="2">JCM 15309</strain>
    </source>
</reference>
<protein>
    <recommendedName>
        <fullName evidence="3">Exo-alpha-sialidase</fullName>
    </recommendedName>
</protein>
<name>A0ABP5CJF6_9ACTN</name>
<accession>A0ABP5CJF6</accession>
<comment type="caution">
    <text evidence="1">The sequence shown here is derived from an EMBL/GenBank/DDBJ whole genome shotgun (WGS) entry which is preliminary data.</text>
</comment>
<evidence type="ECO:0000313" key="2">
    <source>
        <dbReference type="Proteomes" id="UP001500571"/>
    </source>
</evidence>
<organism evidence="1 2">
    <name type="scientific">Nocardioides panacihumi</name>
    <dbReference type="NCBI Taxonomy" id="400774"/>
    <lineage>
        <taxon>Bacteria</taxon>
        <taxon>Bacillati</taxon>
        <taxon>Actinomycetota</taxon>
        <taxon>Actinomycetes</taxon>
        <taxon>Propionibacteriales</taxon>
        <taxon>Nocardioidaceae</taxon>
        <taxon>Nocardioides</taxon>
    </lineage>
</organism>
<evidence type="ECO:0008006" key="3">
    <source>
        <dbReference type="Google" id="ProtNLM"/>
    </source>
</evidence>